<feature type="domain" description="C2H2-type" evidence="7">
    <location>
        <begin position="125"/>
        <end position="152"/>
    </location>
</feature>
<keyword evidence="2" id="KW-0677">Repeat</keyword>
<feature type="domain" description="C2H2-type" evidence="7">
    <location>
        <begin position="69"/>
        <end position="96"/>
    </location>
</feature>
<dbReference type="OrthoDB" id="6910977at2759"/>
<keyword evidence="1" id="KW-0479">Metal-binding</keyword>
<dbReference type="InterPro" id="IPR050527">
    <property type="entry name" value="Snail/Krueppel_Znf"/>
</dbReference>
<dbReference type="InterPro" id="IPR013087">
    <property type="entry name" value="Znf_C2H2_type"/>
</dbReference>
<feature type="domain" description="C2H2-type" evidence="7">
    <location>
        <begin position="97"/>
        <end position="124"/>
    </location>
</feature>
<feature type="non-terminal residue" evidence="8">
    <location>
        <position position="205"/>
    </location>
</feature>
<dbReference type="GO" id="GO:0005694">
    <property type="term" value="C:chromosome"/>
    <property type="evidence" value="ECO:0007669"/>
    <property type="project" value="UniProtKB-ARBA"/>
</dbReference>
<evidence type="ECO:0000256" key="1">
    <source>
        <dbReference type="ARBA" id="ARBA00022723"/>
    </source>
</evidence>
<evidence type="ECO:0000256" key="3">
    <source>
        <dbReference type="ARBA" id="ARBA00022771"/>
    </source>
</evidence>
<dbReference type="PROSITE" id="PS50157">
    <property type="entry name" value="ZINC_FINGER_C2H2_2"/>
    <property type="match status" value="5"/>
</dbReference>
<dbReference type="SUPFAM" id="SSF57667">
    <property type="entry name" value="beta-beta-alpha zinc fingers"/>
    <property type="match status" value="3"/>
</dbReference>
<evidence type="ECO:0000313" key="8">
    <source>
        <dbReference type="EMBL" id="ELU07137.1"/>
    </source>
</evidence>
<dbReference type="HOGENOM" id="CLU_002678_2_1_1"/>
<keyword evidence="10" id="KW-1185">Reference proteome</keyword>
<evidence type="ECO:0000256" key="5">
    <source>
        <dbReference type="ARBA" id="ARBA00023242"/>
    </source>
</evidence>
<dbReference type="Pfam" id="PF13909">
    <property type="entry name" value="zf-H2C2_5"/>
    <property type="match status" value="1"/>
</dbReference>
<dbReference type="PANTHER" id="PTHR24388:SF73">
    <property type="entry name" value="ZINC FINGER PROTEIN ZFAT"/>
    <property type="match status" value="1"/>
</dbReference>
<dbReference type="GO" id="GO:0000981">
    <property type="term" value="F:DNA-binding transcription factor activity, RNA polymerase II-specific"/>
    <property type="evidence" value="ECO:0007669"/>
    <property type="project" value="TreeGrafter"/>
</dbReference>
<reference evidence="10" key="1">
    <citation type="submission" date="2012-12" db="EMBL/GenBank/DDBJ databases">
        <authorList>
            <person name="Hellsten U."/>
            <person name="Grimwood J."/>
            <person name="Chapman J.A."/>
            <person name="Shapiro H."/>
            <person name="Aerts A."/>
            <person name="Otillar R.P."/>
            <person name="Terry A.Y."/>
            <person name="Boore J.L."/>
            <person name="Simakov O."/>
            <person name="Marletaz F."/>
            <person name="Cho S.-J."/>
            <person name="Edsinger-Gonzales E."/>
            <person name="Havlak P."/>
            <person name="Kuo D.-H."/>
            <person name="Larsson T."/>
            <person name="Lv J."/>
            <person name="Arendt D."/>
            <person name="Savage R."/>
            <person name="Osoegawa K."/>
            <person name="de Jong P."/>
            <person name="Lindberg D.R."/>
            <person name="Seaver E.C."/>
            <person name="Weisblat D.A."/>
            <person name="Putnam N.H."/>
            <person name="Grigoriev I.V."/>
            <person name="Rokhsar D.S."/>
        </authorList>
    </citation>
    <scope>NUCLEOTIDE SEQUENCE</scope>
    <source>
        <strain evidence="10">I ESC-2004</strain>
    </source>
</reference>
<dbReference type="FunFam" id="3.30.160.60:FF:000446">
    <property type="entry name" value="Zinc finger protein"/>
    <property type="match status" value="1"/>
</dbReference>
<evidence type="ECO:0000256" key="6">
    <source>
        <dbReference type="PROSITE-ProRule" id="PRU00042"/>
    </source>
</evidence>
<dbReference type="Gene3D" id="3.30.160.60">
    <property type="entry name" value="Classic Zinc Finger"/>
    <property type="match status" value="4"/>
</dbReference>
<dbReference type="InterPro" id="IPR036236">
    <property type="entry name" value="Znf_C2H2_sf"/>
</dbReference>
<feature type="non-terminal residue" evidence="8">
    <location>
        <position position="1"/>
    </location>
</feature>
<dbReference type="Proteomes" id="UP000014760">
    <property type="component" value="Unassembled WGS sequence"/>
</dbReference>
<evidence type="ECO:0000259" key="7">
    <source>
        <dbReference type="PROSITE" id="PS50157"/>
    </source>
</evidence>
<dbReference type="OMA" id="MHARTHM"/>
<evidence type="ECO:0000256" key="4">
    <source>
        <dbReference type="ARBA" id="ARBA00022833"/>
    </source>
</evidence>
<accession>R7UT99</accession>
<organism evidence="8">
    <name type="scientific">Capitella teleta</name>
    <name type="common">Polychaete worm</name>
    <dbReference type="NCBI Taxonomy" id="283909"/>
    <lineage>
        <taxon>Eukaryota</taxon>
        <taxon>Metazoa</taxon>
        <taxon>Spiralia</taxon>
        <taxon>Lophotrochozoa</taxon>
        <taxon>Annelida</taxon>
        <taxon>Polychaeta</taxon>
        <taxon>Sedentaria</taxon>
        <taxon>Scolecida</taxon>
        <taxon>Capitellidae</taxon>
        <taxon>Capitella</taxon>
    </lineage>
</organism>
<keyword evidence="5" id="KW-0539">Nucleus</keyword>
<keyword evidence="3 6" id="KW-0863">Zinc-finger</keyword>
<dbReference type="EMBL" id="KB300140">
    <property type="protein sequence ID" value="ELU07137.1"/>
    <property type="molecule type" value="Genomic_DNA"/>
</dbReference>
<dbReference type="EMBL" id="AMQN01043182">
    <property type="status" value="NOT_ANNOTATED_CDS"/>
    <property type="molecule type" value="Genomic_DNA"/>
</dbReference>
<dbReference type="GO" id="GO:0000978">
    <property type="term" value="F:RNA polymerase II cis-regulatory region sequence-specific DNA binding"/>
    <property type="evidence" value="ECO:0007669"/>
    <property type="project" value="TreeGrafter"/>
</dbReference>
<dbReference type="GO" id="GO:0045893">
    <property type="term" value="P:positive regulation of DNA-templated transcription"/>
    <property type="evidence" value="ECO:0007669"/>
    <property type="project" value="UniProtKB-ARBA"/>
</dbReference>
<feature type="domain" description="C2H2-type" evidence="7">
    <location>
        <begin position="182"/>
        <end position="205"/>
    </location>
</feature>
<dbReference type="EnsemblMetazoa" id="CapteT41560">
    <property type="protein sequence ID" value="CapteP41560"/>
    <property type="gene ID" value="CapteG41560"/>
</dbReference>
<reference evidence="9" key="3">
    <citation type="submission" date="2015-06" db="UniProtKB">
        <authorList>
            <consortium name="EnsemblMetazoa"/>
        </authorList>
    </citation>
    <scope>IDENTIFICATION</scope>
</reference>
<proteinExistence type="predicted"/>
<dbReference type="FunFam" id="3.30.160.60:FF:001732">
    <property type="entry name" value="Zgc:162936"/>
    <property type="match status" value="1"/>
</dbReference>
<name>R7UT99_CAPTE</name>
<dbReference type="STRING" id="283909.R7UT99"/>
<feature type="domain" description="C2H2-type" evidence="7">
    <location>
        <begin position="153"/>
        <end position="181"/>
    </location>
</feature>
<evidence type="ECO:0000313" key="9">
    <source>
        <dbReference type="EnsemblMetazoa" id="CapteP41560"/>
    </source>
</evidence>
<gene>
    <name evidence="8" type="ORF">CAPTEDRAFT_41560</name>
</gene>
<dbReference type="FunFam" id="3.30.160.60:FF:002319">
    <property type="entry name" value="Uncharacterized protein"/>
    <property type="match status" value="1"/>
</dbReference>
<sequence>EVEFEIGKCGSSFQLWMVAMHQYHLHDGIDKINGCEIFPVVRIEEKNKSRMETHNMITHQQKLDYEIRDKCDQCEFACFTKHEFKRHTLNHLGEKPFKCTECDFATVEKMNLKFHMRTHTGEKPYECPICHRKFPRTLGLRRHMLVHSGQKPHKCSECSMAYADKRSLESHQYSTHLQIKPFLCPHCTYACIRRENLNRHIKRCH</sequence>
<dbReference type="Pfam" id="PF00096">
    <property type="entry name" value="zf-C2H2"/>
    <property type="match status" value="2"/>
</dbReference>
<protein>
    <recommendedName>
        <fullName evidence="7">C2H2-type domain-containing protein</fullName>
    </recommendedName>
</protein>
<dbReference type="AlphaFoldDB" id="R7UT99"/>
<evidence type="ECO:0000256" key="2">
    <source>
        <dbReference type="ARBA" id="ARBA00022737"/>
    </source>
</evidence>
<dbReference type="PROSITE" id="PS00028">
    <property type="entry name" value="ZINC_FINGER_C2H2_1"/>
    <property type="match status" value="4"/>
</dbReference>
<reference evidence="8 10" key="2">
    <citation type="journal article" date="2013" name="Nature">
        <title>Insights into bilaterian evolution from three spiralian genomes.</title>
        <authorList>
            <person name="Simakov O."/>
            <person name="Marletaz F."/>
            <person name="Cho S.J."/>
            <person name="Edsinger-Gonzales E."/>
            <person name="Havlak P."/>
            <person name="Hellsten U."/>
            <person name="Kuo D.H."/>
            <person name="Larsson T."/>
            <person name="Lv J."/>
            <person name="Arendt D."/>
            <person name="Savage R."/>
            <person name="Osoegawa K."/>
            <person name="de Jong P."/>
            <person name="Grimwood J."/>
            <person name="Chapman J.A."/>
            <person name="Shapiro H."/>
            <person name="Aerts A."/>
            <person name="Otillar R.P."/>
            <person name="Terry A.Y."/>
            <person name="Boore J.L."/>
            <person name="Grigoriev I.V."/>
            <person name="Lindberg D.R."/>
            <person name="Seaver E.C."/>
            <person name="Weisblat D.A."/>
            <person name="Putnam N.H."/>
            <person name="Rokhsar D.S."/>
        </authorList>
    </citation>
    <scope>NUCLEOTIDE SEQUENCE</scope>
    <source>
        <strain evidence="8 10">I ESC-2004</strain>
    </source>
</reference>
<dbReference type="SMART" id="SM00355">
    <property type="entry name" value="ZnF_C2H2"/>
    <property type="match status" value="5"/>
</dbReference>
<dbReference type="GO" id="GO:0008270">
    <property type="term" value="F:zinc ion binding"/>
    <property type="evidence" value="ECO:0007669"/>
    <property type="project" value="UniProtKB-KW"/>
</dbReference>
<evidence type="ECO:0000313" key="10">
    <source>
        <dbReference type="Proteomes" id="UP000014760"/>
    </source>
</evidence>
<dbReference type="PANTHER" id="PTHR24388">
    <property type="entry name" value="ZINC FINGER PROTEIN"/>
    <property type="match status" value="1"/>
</dbReference>
<keyword evidence="4" id="KW-0862">Zinc</keyword>